<feature type="coiled-coil region" evidence="18">
    <location>
        <begin position="3049"/>
        <end position="3076"/>
    </location>
</feature>
<dbReference type="GO" id="GO:0005930">
    <property type="term" value="C:axoneme"/>
    <property type="evidence" value="ECO:0007669"/>
    <property type="project" value="UniProtKB-SubCell"/>
</dbReference>
<dbReference type="InterPro" id="IPR013602">
    <property type="entry name" value="Dynein_heavy_linker"/>
</dbReference>
<dbReference type="Gene3D" id="3.20.180.20">
    <property type="entry name" value="Dynein heavy chain, N-terminal domain 2"/>
    <property type="match status" value="1"/>
</dbReference>
<dbReference type="GO" id="GO:0031514">
    <property type="term" value="C:motile cilium"/>
    <property type="evidence" value="ECO:0007669"/>
    <property type="project" value="UniProtKB-ARBA"/>
</dbReference>
<dbReference type="Pfam" id="PF12777">
    <property type="entry name" value="MT"/>
    <property type="match status" value="1"/>
</dbReference>
<dbReference type="Gene3D" id="3.10.490.20">
    <property type="match status" value="1"/>
</dbReference>
<feature type="region of interest" description="Disordered" evidence="19">
    <location>
        <begin position="1006"/>
        <end position="1052"/>
    </location>
</feature>
<feature type="compositionally biased region" description="Polar residues" evidence="19">
    <location>
        <begin position="1028"/>
        <end position="1052"/>
    </location>
</feature>
<dbReference type="GO" id="GO:0005524">
    <property type="term" value="F:ATP binding"/>
    <property type="evidence" value="ECO:0007669"/>
    <property type="project" value="UniProtKB-KW"/>
</dbReference>
<evidence type="ECO:0000256" key="1">
    <source>
        <dbReference type="ARBA" id="ARBA00004167"/>
    </source>
</evidence>
<dbReference type="Gene3D" id="1.10.8.720">
    <property type="entry name" value="Region D6 of dynein motor"/>
    <property type="match status" value="1"/>
</dbReference>
<dbReference type="GO" id="GO:0045505">
    <property type="term" value="F:dynein intermediate chain binding"/>
    <property type="evidence" value="ECO:0007669"/>
    <property type="project" value="InterPro"/>
</dbReference>
<feature type="region of interest" description="Disordered" evidence="19">
    <location>
        <begin position="3440"/>
        <end position="3535"/>
    </location>
</feature>
<dbReference type="EMBL" id="UYJE01008547">
    <property type="protein sequence ID" value="VDI64744.1"/>
    <property type="molecule type" value="Genomic_DNA"/>
</dbReference>
<dbReference type="Gene3D" id="1.20.58.1120">
    <property type="match status" value="1"/>
</dbReference>
<dbReference type="Pfam" id="PF03028">
    <property type="entry name" value="Dynein_heavy"/>
    <property type="match status" value="1"/>
</dbReference>
<dbReference type="Pfam" id="PF17852">
    <property type="entry name" value="Dynein_AAA_lid"/>
    <property type="match status" value="1"/>
</dbReference>
<dbReference type="Pfam" id="PF18199">
    <property type="entry name" value="Dynein_C"/>
    <property type="match status" value="1"/>
</dbReference>
<evidence type="ECO:0000256" key="12">
    <source>
        <dbReference type="ARBA" id="ARBA00023054"/>
    </source>
</evidence>
<keyword evidence="14 20" id="KW-0472">Membrane</keyword>
<dbReference type="InterPro" id="IPR042219">
    <property type="entry name" value="AAA_lid_11_sf"/>
</dbReference>
<keyword evidence="16" id="KW-0206">Cytoskeleton</keyword>
<dbReference type="PANTHER" id="PTHR46961">
    <property type="entry name" value="DYNEIN HEAVY CHAIN 1, AXONEMAL-LIKE PROTEIN"/>
    <property type="match status" value="1"/>
</dbReference>
<dbReference type="GO" id="GO:0007018">
    <property type="term" value="P:microtubule-based movement"/>
    <property type="evidence" value="ECO:0007669"/>
    <property type="project" value="InterPro"/>
</dbReference>
<dbReference type="GO" id="GO:0030286">
    <property type="term" value="C:dynein complex"/>
    <property type="evidence" value="ECO:0007669"/>
    <property type="project" value="UniProtKB-KW"/>
</dbReference>
<evidence type="ECO:0000256" key="8">
    <source>
        <dbReference type="ARBA" id="ARBA00022741"/>
    </source>
</evidence>
<feature type="region of interest" description="Disordered" evidence="19">
    <location>
        <begin position="3857"/>
        <end position="3928"/>
    </location>
</feature>
<feature type="domain" description="Neurexin/syndecan/glycophorin C" evidence="21">
    <location>
        <begin position="5195"/>
        <end position="5213"/>
    </location>
</feature>
<dbReference type="Gene3D" id="1.10.472.130">
    <property type="match status" value="1"/>
</dbReference>
<dbReference type="InterPro" id="IPR024743">
    <property type="entry name" value="Dynein_HC_stalk"/>
</dbReference>
<feature type="compositionally biased region" description="Acidic residues" evidence="19">
    <location>
        <begin position="3857"/>
        <end position="3875"/>
    </location>
</feature>
<keyword evidence="15" id="KW-0505">Motor protein</keyword>
<dbReference type="Gene3D" id="1.10.8.1220">
    <property type="match status" value="1"/>
</dbReference>
<evidence type="ECO:0000256" key="19">
    <source>
        <dbReference type="SAM" id="MobiDB-lite"/>
    </source>
</evidence>
<evidence type="ECO:0000256" key="11">
    <source>
        <dbReference type="ARBA" id="ARBA00023017"/>
    </source>
</evidence>
<dbReference type="InterPro" id="IPR041466">
    <property type="entry name" value="Dynein_AAA5_ext"/>
</dbReference>
<comment type="similarity">
    <text evidence="3">Belongs to the dynein heavy chain family.</text>
</comment>
<dbReference type="OrthoDB" id="10251809at2759"/>
<evidence type="ECO:0000256" key="9">
    <source>
        <dbReference type="ARBA" id="ARBA00022840"/>
    </source>
</evidence>
<feature type="compositionally biased region" description="Basic and acidic residues" evidence="19">
    <location>
        <begin position="3900"/>
        <end position="3912"/>
    </location>
</feature>
<dbReference type="GO" id="GO:0051959">
    <property type="term" value="F:dynein light intermediate chain binding"/>
    <property type="evidence" value="ECO:0007669"/>
    <property type="project" value="InterPro"/>
</dbReference>
<name>A0A8B6GK18_MYTGA</name>
<dbReference type="Proteomes" id="UP000596742">
    <property type="component" value="Unassembled WGS sequence"/>
</dbReference>
<evidence type="ECO:0000256" key="14">
    <source>
        <dbReference type="ARBA" id="ARBA00023136"/>
    </source>
</evidence>
<dbReference type="Gene3D" id="1.10.8.710">
    <property type="match status" value="1"/>
</dbReference>
<evidence type="ECO:0000256" key="7">
    <source>
        <dbReference type="ARBA" id="ARBA00022737"/>
    </source>
</evidence>
<dbReference type="InterPro" id="IPR027417">
    <property type="entry name" value="P-loop_NTPase"/>
</dbReference>
<keyword evidence="11" id="KW-0243">Dynein</keyword>
<dbReference type="Pfam" id="PF12780">
    <property type="entry name" value="AAA_8"/>
    <property type="match status" value="1"/>
</dbReference>
<feature type="non-terminal residue" evidence="22">
    <location>
        <position position="1"/>
    </location>
</feature>
<feature type="compositionally biased region" description="Acidic residues" evidence="19">
    <location>
        <begin position="3440"/>
        <end position="3470"/>
    </location>
</feature>
<sequence>SLEGKLAQILRISFNQCPTVEAQLRLLEVFEGISGRELVQAHLKDKDEQIVTVFTEELQTVQNMFEANQHNPPRHLNMPPIVSKVIWVTALIDRIKRPMDKIRQVSPHSMEGENGWQMRHSYNNCMKMLENYQTQIIAEWQSNITAELTMKLKQALLIAEEFDEEVEVRPQVIHVNLDSQLPLILREIHYLSQAPFDILLPSSAKEILRNTDSFELRVTATRLETIVSKYNTIMRTITEFEKPLFERKLLKIDLLFESGLQQFTWKMKESGDFIEQAMALVCMDVFQNLDMVQTNCHEIAEITISWSTGMLDVFAGRTKDTSYSMEELLSMQKMLTEEHEAIVVPSGYRIHSLVQMSFEAVQISQASPAWQDYIDYIDAIVLDGLKQATLTSLKSMLNNLVQANMAEDDDTLMPVLTIRLELIDNRVAFRPPLDQSTSVISVQELVQQWLDGYLARGKLVKMLGPKGTYQDYISADDEVKQLLHNINRLVEENSDECKKLIEIFGDYSFLWLQDVNYTFDEFLRGKLSPNPLRSPNRNFGGNVKALVTERSESRSSVASSLNSMAGMSERRAFLTPKNFSEEMEKAEIPALDEFDAEINIYRTARDELQSLEDYHNVGWLRVDLQPIKQVLTTYASKWMWTYTKYLSDQVTNMLENLDRFLKRTEPEIESITGEERDTASFMKMMRLFNEVSAQQSEMDGKFTEMRRTVQLLKKYGQKLPDKTQQLFTAAPGRWNNLKTKVSLAKQRLGPRIQEESVRITQDLEAFGYRVNTLAKELENSDVYNRECNIDDAWVIIDKFSKKLTVLENEAQDLIELQELLETSVVNFAIIPQCRHELNNLKQVWETVRVIDDQQAEWKRHRWQKMNTKFLREETNKQLDIVRALPEDVFTWDVYMGLHESITTIQACLPLIDDLSNPAMRTRHLKLLVRVTGGAVNIDNDTLKRMTLKEFIGLGLQKHIDDVRAIVQKAVKDLAIDQSLKTYDEIWTSKLFKLRLHTRVRTEQELVAAPDQHSESQSEGGSQPPLPITSRSQARTTSRISNQSSTGKNKRSSIASLPSSLLNLGQDTGQIFLLNKSGPIFEELENHQVALQAMQSSAGSFLDDIIKWQKKLQQIEAVLVMWLEVQDKWIELEEIFSGADVRTSLSHDANRFAVVNRDFRLLMRATEKNPNVRQCCERKNILVILEHMNHSLEQCRRSLLNHLERRRQIFPRFYFLSMEDVLHIVCNGYDLNQVNVYIGKVFENVGSLLFEEVEDNEKYHYIITGVNSVLGERLEFLQPVPCEGQIETWLTSFIQGLKNALQHQMATALGYEKAGPKTRQIRSAGSRKVTIKKSGSATKQNAKDRASSRTGSRQASRQSKKQAEEQSRASSVADQLLTDENKDSQSSWTLDHVAEVVYLATQVQMTETIEGALKEMENGTKDKLEAALEKINTSIKATTLLLKGLEGDKEAKLRKEKTESEAARSQRDGMEDENASVAGARSSYGGASLEASRKDGSLLDLADTSRTPIIEEETENGGDGISIVEPQTMEPIDTMNITAAAAMELRQEETEIEEEKIDPSELKLLLFPGQIQKLSSLLALLAHLRDFIERIMESDAGAEANSFDWSAQLRYYFNKDNRSITIKSLNADFDYGYEYIGSSPREVITPLTERVFVSLTQAIKSHMGAMCVGPIDCGKFELAHELARALGHPLYKFSCTNTTDYVMLHDIFRGLASTVSFNNLNHLRPSVLSVFAQLIQSVMDALKAGKGAVHLQSDDIQLNQSGACFALLDSALQVQSGNPDALLLYPSATAALPDYIMNQFRTISIIKPDLHLALEVMLCSQGFLGARELARKTMSLYELYRRLLGTNVPISENIILGCDVSGSSLEPVEESDTHRLLEEGEEEEEKKEKEENNGLMTEQKLHQEEKSLVMAIRDTFLPRLHGRDASVFATLITDLWPYLNIPMVFGGELEILSKPPPSRISHKDGSGRIRTARSITSSKSLKDSIPLNTPVVPLQTAPNFLDAHQRNVIEDMQDAIAIATGELNLLPGVAFQARVAQLSQLNASHQTIFVVGPPGCGKSECIKTFAVAERSRGKIISVQNVFTKAVESEELMGYLDQKTKEWKDGLLASILRKFCVQPPNINYDLKAKPIMKIVQMDGESEPAQMELLGAVLNNDGAVVLGNNERIVIADTIRFLWEMESVAHMSPALLANVGVMVMTPKDVGWKLILVQWLEHRPENDRELLTGFCDVYIEKTIEYLNDCCTPHMLGGTKKKCPQYKRVIQHNIENMIGTFCTLLEAVVNQTSTQDLSDVEYERYFNFTAIWSFGGTLEEKYRESFSNWWKEQFEQHIDYPEEGTVFDYMVDGDSHEFVLWKDTLQQYSGESRKGISAESFVHTVSVEQLSFLIGVLTEYGKPVILVGENGCGKSSIINDRIRTVCSGEVAEVLSLSIPANRFTNARLLYDRLDEKLEWKHGKTYVPKGNKKLLCMIDDINLSQVDKWGHQTAIELVREHIDDGGFYNPDSHAWRYIKNVTYISTINPCTTANVPKLSQRFLRHFAVFHCPYPGQEELQTVFSTLLHCHFILPETSGTGMPASHHVDLKAQLKVKEDEEAMRKLLSLIVKVNVELQDRLRGMFLHTAQRCHYIFTTRDLSIIFKNLCLSLQPDCAHKDLLLLWQHECAWVYGHRLVTEVDHKRYKQAFVNAVRKEFSSDEQIRLVVSNRQPLFSNLIEQDSGVVTAGMIDARHISNISEEEAKTDLYKPRFNMKDVKDLMIKGVEEYNKIHPRIKLALYKTVVEQVCRLARTIASPQESAHTVLVAEGCAGRCTVIAKLASHLCGYTVFQVSPCSLQSSGEYKMEQFKSDLVECYTRAGSRGEKILLLLNEEELMEEDFLVFLIEFIVSGSISHLFTYEEQTTIINSIRTEVTLAGLTYTRDTAWNFFLGIVRNNFRVCMIACDGGQQFQRRCREYPAFTENVNFLWFPHWSKSRLIEHAMYHLKDVEWMNDVQRENIAHMMASMHLVLRQQDGGEKDAGEYRHVTNTSFEKFVERYISLANTKHFEINDINDAVSKSLKQIKSENEVAVKLRKQLEHEMVVLEERKASAVKFLCQIGQDTAITEQQIKVVKAQLEKISKLKKLLPEYQIAEQRAVFKTTQIYGDTMKEVEKMNLDKHSLGELRGMSKPPLDIEDLMAAVIMILKSPSADLTWQKGAKRQMANLERFIDEMMVFDKNQLPESTLNLVEPYLKKASFDPDTLEKKTGNPACGSLCRWVRGVVWYNRMMISKVEPLHKKVKETTQQVDDAEHRMANLEKKRKDLESRLQGLAKSFEEATIDKNKQEEKCIKMKKMLETAAKLRKILKGERQRCQQIYDSHERRLVSIPGGCAMAAAFCTYLGTYHHNFRRMMLTVHWPNCLRERGVPLVIDSIDGLKGRVIDWSIDFLKTATGASQVYDIDYTSALLGQQGDYEEQAEDEAQDVNELKEENEEETKEENEEEGKEKTDEPEKSEVEKTEKEEESGKESSASIKDDDQKTEKTLDKIQEEESSDVQEDENQTDVTTSPVLTSTQYNRYVGSLIKILVGETVLNDWTRKDFGPRQLENAAIMISSWQRPPMLIDPNGEGSHWLGRLNKLMNKRKLVSLDMETRSDPHVILTLEKAIMRGKPVILNNCENHIDNIITPLMHHRNTANPQDQDEEPRMIRFCGRRVLCHQDFRFYLSTPLPKPRFNPEIASTTTMINYGVSHDTLTEDLLTRAFSRIRPELYKEKRIALRNMQLQKDTLLRLSDIVKEKVLTNQEAMLGSAKALTFITDITNAKIELAKRLEETKTLLVDIDDLKDELFPLARRGAMLFAIVRSLQSVHNEYQFSLKYFLELFDEAVGDDVPENYKIDDDESSAYEDDDESVVAPKVRHSSTSSQGSRQAQTQGEKQGEEKKSEKGDGEYEDDFNDTEGDSASTAAAQKLIAGTESEELPPLEIPETVPLPSEGLEYSSLSANQIKQVMDKLTGLVYRRIRESLYEEDCLLFATLLCLNIEAEGMENFSNEEMSLLLQGNPGLGMQLTLNDFDYKDDPPTWLPQEKWEDIMALSVLPGPLDSLCVNFAQNSEAWKAWYKSPYPEKEPLPLAVGGESTERRPGSSGSVGNAKTPDLGPMTEFHQLLLLRMLRPDRLPTALVNYVNKHLTLNLPDQSDFNLADTLKDAKRHLGVLLLLPPSVTSGLKPFSTKLRMTDQPIDVLYKMAQAIGSKVEHVKIGEGCEYMIQEAIDGAEKHDGWVIIENLHLAHDTLFNDLKKQLVRVARSRSVMQEDKQKGSRFCVWITSEPCPRITDFLIRNLHKVSWSHITQDVITPEGSTADEGGKVDAPFTIQHKSPQSYLHSAIVSTLKQTSNAGVFDKLSTESQVIKSIAFGLSVIQGMLSARQLFGSQGLNQWYPFNKVQMEQAIEILTGKLLRPDGTDPKVDKMTNMFAQLVYNNCVTSESDMTYIEAAVTHVLYNLYQESSGSLVLGSVAIPTPPANVDPQEYGSWYEKNVDEEFTISALQLQSSVEKENNDANSSVFIRHLDHMFETQNMEAGDVAKTTGEINIAKLRSALDLCLEELPNLLELGNVIDVIGEDYDFPYHRPSVISLATAASSQMPETIGYCLLQECLWFNTILCHIRQEINVLQSHLLGGPEALPKMLSSTVSSLQEEFIPISWIHPNCQPCTHSLVSWLEDTKKRHKQLYDFVRHGMIPTYKDDGDDNPIIASGRLTKIWLGGLVNPQALLTSLKQEKAIVTNTRVDDMSFECVVMDDINTEDYEVDEGGLFLTSIYLQGGSWDYDNDSLKNPESGLYSIPCLYLRPVIRSDQEEKEEKKTVTYPCPMFMNKSRQVLCDTLDLNCPTPVDKWKLSRTALILDAGLVFNGLPLLEKAAEGGDRRISIEGDVRLKRREVMQSTRETRKIFIKKKTFRKDTVLNNNEINSIVNTKSRIDKREITNDNIDYDFSIILTVDDEDDVKNTHIDDSSGDSVYIPLREEDPAITLLPQINQFKDISTVETDVSLHVDSIHEVIPIANRPMSPTTISNKLLPDPAKYPKDRGREQSIVIDGTDKLNIEISPVQTTPMQGVADEIIVSTEDGLECMSDDEDECVTFSGAGSADDIILPTSTIITFSTPKPPETPQPSTLKNMNRICEGGAEGCIETSQPNILVTTLRTESQGPPDREDDKKKLALFIGIGVGVAFTVIILIIALYKFRSRDEGTYKVDESKNFAYLESKSLQGNGAIIGASNIKPGKKKDVKEWYV</sequence>
<keyword evidence="10 20" id="KW-1133">Transmembrane helix</keyword>
<dbReference type="Gene3D" id="1.20.140.100">
    <property type="entry name" value="Dynein heavy chain, N-terminal domain 2"/>
    <property type="match status" value="1"/>
</dbReference>
<evidence type="ECO:0000256" key="20">
    <source>
        <dbReference type="SAM" id="Phobius"/>
    </source>
</evidence>
<dbReference type="Gene3D" id="3.40.50.300">
    <property type="entry name" value="P-loop containing nucleotide triphosphate hydrolases"/>
    <property type="match status" value="5"/>
</dbReference>
<dbReference type="GO" id="GO:0005874">
    <property type="term" value="C:microtubule"/>
    <property type="evidence" value="ECO:0007669"/>
    <property type="project" value="UniProtKB-KW"/>
</dbReference>
<keyword evidence="23" id="KW-1185">Reference proteome</keyword>
<dbReference type="InterPro" id="IPR041228">
    <property type="entry name" value="Dynein_C"/>
</dbReference>
<keyword evidence="6" id="KW-0493">Microtubule</keyword>
<dbReference type="InterPro" id="IPR043157">
    <property type="entry name" value="Dynein_AAA1S"/>
</dbReference>
<evidence type="ECO:0000256" key="17">
    <source>
        <dbReference type="ARBA" id="ARBA00023273"/>
    </source>
</evidence>
<dbReference type="SUPFAM" id="SSF52540">
    <property type="entry name" value="P-loop containing nucleoside triphosphate hydrolases"/>
    <property type="match status" value="4"/>
</dbReference>
<feature type="compositionally biased region" description="Acidic residues" evidence="19">
    <location>
        <begin position="3517"/>
        <end position="3528"/>
    </location>
</feature>
<evidence type="ECO:0000256" key="16">
    <source>
        <dbReference type="ARBA" id="ARBA00023212"/>
    </source>
</evidence>
<feature type="region of interest" description="Disordered" evidence="19">
    <location>
        <begin position="1863"/>
        <end position="1895"/>
    </location>
</feature>
<dbReference type="GO" id="GO:0008569">
    <property type="term" value="F:minus-end-directed microtubule motor activity"/>
    <property type="evidence" value="ECO:0007669"/>
    <property type="project" value="InterPro"/>
</dbReference>
<organism evidence="22 23">
    <name type="scientific">Mytilus galloprovincialis</name>
    <name type="common">Mediterranean mussel</name>
    <dbReference type="NCBI Taxonomy" id="29158"/>
    <lineage>
        <taxon>Eukaryota</taxon>
        <taxon>Metazoa</taxon>
        <taxon>Spiralia</taxon>
        <taxon>Lophotrochozoa</taxon>
        <taxon>Mollusca</taxon>
        <taxon>Bivalvia</taxon>
        <taxon>Autobranchia</taxon>
        <taxon>Pteriomorphia</taxon>
        <taxon>Mytilida</taxon>
        <taxon>Mytiloidea</taxon>
        <taxon>Mytilidae</taxon>
        <taxon>Mytilinae</taxon>
        <taxon>Mytilus</taxon>
    </lineage>
</organism>
<dbReference type="InterPro" id="IPR013594">
    <property type="entry name" value="Dynein_heavy_tail"/>
</dbReference>
<feature type="region of interest" description="Disordered" evidence="19">
    <location>
        <begin position="1313"/>
        <end position="1384"/>
    </location>
</feature>
<dbReference type="Pfam" id="PF17857">
    <property type="entry name" value="AAA_lid_1"/>
    <property type="match status" value="1"/>
</dbReference>
<feature type="compositionally biased region" description="Polar residues" evidence="19">
    <location>
        <begin position="1347"/>
        <end position="1356"/>
    </location>
</feature>
<dbReference type="Gene3D" id="1.20.920.30">
    <property type="match status" value="1"/>
</dbReference>
<dbReference type="Pfam" id="PF08393">
    <property type="entry name" value="DHC_N2"/>
    <property type="match status" value="2"/>
</dbReference>
<dbReference type="InterPro" id="IPR026983">
    <property type="entry name" value="DHC"/>
</dbReference>
<proteinExistence type="inferred from homology"/>
<dbReference type="SMART" id="SM00294">
    <property type="entry name" value="4.1m"/>
    <property type="match status" value="1"/>
</dbReference>
<dbReference type="Pfam" id="PF12781">
    <property type="entry name" value="AAA_9"/>
    <property type="match status" value="1"/>
</dbReference>
<evidence type="ECO:0000256" key="13">
    <source>
        <dbReference type="ARBA" id="ARBA00023069"/>
    </source>
</evidence>
<dbReference type="Pfam" id="PF12774">
    <property type="entry name" value="AAA_6"/>
    <property type="match status" value="1"/>
</dbReference>
<keyword evidence="5 20" id="KW-0812">Transmembrane</keyword>
<accession>A0A8B6GK18</accession>
<dbReference type="InterPro" id="IPR024317">
    <property type="entry name" value="Dynein_heavy_chain_D4_dom"/>
</dbReference>
<evidence type="ECO:0000256" key="10">
    <source>
        <dbReference type="ARBA" id="ARBA00022989"/>
    </source>
</evidence>
<evidence type="ECO:0000256" key="3">
    <source>
        <dbReference type="ARBA" id="ARBA00008887"/>
    </source>
</evidence>
<feature type="region of interest" description="Disordered" evidence="19">
    <location>
        <begin position="4092"/>
        <end position="4119"/>
    </location>
</feature>
<dbReference type="InterPro" id="IPR043160">
    <property type="entry name" value="Dynein_C_barrel"/>
</dbReference>
<dbReference type="FunFam" id="1.20.140.100:FF:000001">
    <property type="entry name" value="dynein heavy chain 17, axonemal"/>
    <property type="match status" value="1"/>
</dbReference>
<feature type="compositionally biased region" description="Basic and acidic residues" evidence="19">
    <location>
        <begin position="1449"/>
        <end position="1468"/>
    </location>
</feature>
<dbReference type="InterPro" id="IPR003585">
    <property type="entry name" value="Neurexin-like"/>
</dbReference>
<dbReference type="Gene3D" id="1.20.1270.280">
    <property type="match status" value="1"/>
</dbReference>
<reference evidence="22" key="1">
    <citation type="submission" date="2018-11" db="EMBL/GenBank/DDBJ databases">
        <authorList>
            <person name="Alioto T."/>
            <person name="Alioto T."/>
        </authorList>
    </citation>
    <scope>NUCLEOTIDE SEQUENCE</scope>
</reference>
<dbReference type="Pfam" id="PF25007">
    <property type="entry name" value="DYH2-5-8_CC"/>
    <property type="match status" value="1"/>
</dbReference>
<dbReference type="InterPro" id="IPR035699">
    <property type="entry name" value="AAA_6"/>
</dbReference>
<dbReference type="InterPro" id="IPR056759">
    <property type="entry name" value="DYH2-5-8_CC"/>
</dbReference>
<keyword evidence="7" id="KW-0677">Repeat</keyword>
<keyword evidence="4" id="KW-0963">Cytoplasm</keyword>
<protein>
    <submittedName>
        <fullName evidence="22">Dynein heavy chain, axonemal</fullName>
    </submittedName>
</protein>
<dbReference type="InterPro" id="IPR041589">
    <property type="entry name" value="DNAH3_AAA_lid_1"/>
</dbReference>
<keyword evidence="8" id="KW-0547">Nucleotide-binding</keyword>
<evidence type="ECO:0000256" key="4">
    <source>
        <dbReference type="ARBA" id="ARBA00022490"/>
    </source>
</evidence>
<feature type="coiled-coil region" evidence="18">
    <location>
        <begin position="3268"/>
        <end position="3309"/>
    </location>
</feature>
<feature type="compositionally biased region" description="Basic and acidic residues" evidence="19">
    <location>
        <begin position="3471"/>
        <end position="3516"/>
    </location>
</feature>
<feature type="transmembrane region" description="Helical" evidence="20">
    <location>
        <begin position="5174"/>
        <end position="5196"/>
    </location>
</feature>
<dbReference type="Pfam" id="PF08385">
    <property type="entry name" value="DHC_N1"/>
    <property type="match status" value="1"/>
</dbReference>
<dbReference type="Pfam" id="PF12775">
    <property type="entry name" value="AAA_7"/>
    <property type="match status" value="1"/>
</dbReference>
<dbReference type="PANTHER" id="PTHR46961:SF21">
    <property type="entry name" value="LOW QUALITY PROTEIN: DYNEIN BETA CHAIN, FLAGELLAR OUTER ARM-LIKE"/>
    <property type="match status" value="1"/>
</dbReference>
<evidence type="ECO:0000256" key="18">
    <source>
        <dbReference type="SAM" id="Coils"/>
    </source>
</evidence>
<dbReference type="InterPro" id="IPR004273">
    <property type="entry name" value="Dynein_heavy_D6_P-loop"/>
</dbReference>
<evidence type="ECO:0000256" key="2">
    <source>
        <dbReference type="ARBA" id="ARBA00004430"/>
    </source>
</evidence>
<feature type="compositionally biased region" description="Acidic residues" evidence="19">
    <location>
        <begin position="3913"/>
        <end position="3923"/>
    </location>
</feature>
<evidence type="ECO:0000256" key="6">
    <source>
        <dbReference type="ARBA" id="ARBA00022701"/>
    </source>
</evidence>
<evidence type="ECO:0000256" key="15">
    <source>
        <dbReference type="ARBA" id="ARBA00023175"/>
    </source>
</evidence>
<evidence type="ECO:0000313" key="23">
    <source>
        <dbReference type="Proteomes" id="UP000596742"/>
    </source>
</evidence>
<keyword evidence="9" id="KW-0067">ATP-binding</keyword>
<gene>
    <name evidence="22" type="ORF">MGAL_10B040134</name>
</gene>
<keyword evidence="17" id="KW-0966">Cell projection</keyword>
<comment type="subcellular location">
    <subcellularLocation>
        <location evidence="2">Cytoplasm</location>
        <location evidence="2">Cytoskeleton</location>
        <location evidence="2">Cilium axoneme</location>
    </subcellularLocation>
    <subcellularLocation>
        <location evidence="1">Membrane</location>
        <topology evidence="1">Single-pass membrane protein</topology>
    </subcellularLocation>
</comment>
<comment type="caution">
    <text evidence="22">The sequence shown here is derived from an EMBL/GenBank/DDBJ whole genome shotgun (WGS) entry which is preliminary data.</text>
</comment>
<dbReference type="Gene3D" id="1.10.287.2620">
    <property type="match status" value="1"/>
</dbReference>
<dbReference type="InterPro" id="IPR042228">
    <property type="entry name" value="Dynein_linker_3"/>
</dbReference>
<keyword evidence="13" id="KW-0969">Cilium</keyword>
<dbReference type="InterPro" id="IPR042222">
    <property type="entry name" value="Dynein_2_N"/>
</dbReference>
<evidence type="ECO:0000313" key="22">
    <source>
        <dbReference type="EMBL" id="VDI64744.1"/>
    </source>
</evidence>
<feature type="region of interest" description="Disordered" evidence="19">
    <location>
        <begin position="1449"/>
        <end position="1488"/>
    </location>
</feature>
<evidence type="ECO:0000259" key="21">
    <source>
        <dbReference type="SMART" id="SM00294"/>
    </source>
</evidence>
<dbReference type="InterPro" id="IPR035706">
    <property type="entry name" value="AAA_9"/>
</dbReference>
<evidence type="ECO:0000256" key="5">
    <source>
        <dbReference type="ARBA" id="ARBA00022692"/>
    </source>
</evidence>
<dbReference type="GO" id="GO:0016020">
    <property type="term" value="C:membrane"/>
    <property type="evidence" value="ECO:0007669"/>
    <property type="project" value="UniProtKB-SubCell"/>
</dbReference>
<keyword evidence="12 18" id="KW-0175">Coiled coil</keyword>
<dbReference type="Gene3D" id="1.20.920.20">
    <property type="match status" value="1"/>
</dbReference>